<proteinExistence type="predicted"/>
<evidence type="ECO:0000256" key="1">
    <source>
        <dbReference type="ARBA" id="ARBA00023012"/>
    </source>
</evidence>
<dbReference type="PROSITE" id="PS50110">
    <property type="entry name" value="RESPONSE_REGULATORY"/>
    <property type="match status" value="1"/>
</dbReference>
<dbReference type="PROSITE" id="PS50930">
    <property type="entry name" value="HTH_LYTTR"/>
    <property type="match status" value="1"/>
</dbReference>
<dbReference type="GO" id="GO:0000156">
    <property type="term" value="F:phosphorelay response regulator activity"/>
    <property type="evidence" value="ECO:0007669"/>
    <property type="project" value="InterPro"/>
</dbReference>
<sequence>MSTIRVVIADDEPLARLRLRRLLGAIAGIEIVAECASGIELMQLLPDCPCDLLFLDIQMPGADGFQALEHVVARPRAVVFVTAYAEHAVRAFDVQAVDYLLKPISAERLLQAVERAQRALANDAPLAAPPTIPRRLALPIGRRMQMVELDELDCAMAQANYVELKVGARSFVLRETLQGFQARLDPSRFLRIHRSTIVRIDAIREVEPLASGRYRIALHSGLRVVSGRSHRELVREALGLREAESSPAGQARA</sequence>
<dbReference type="SMART" id="SM00850">
    <property type="entry name" value="LytTR"/>
    <property type="match status" value="1"/>
</dbReference>
<evidence type="ECO:0000313" key="5">
    <source>
        <dbReference type="EMBL" id="QNN69077.1"/>
    </source>
</evidence>
<accession>A0A7G9SMK2</accession>
<dbReference type="Gene3D" id="3.40.50.2300">
    <property type="match status" value="1"/>
</dbReference>
<dbReference type="KEGG" id="tcn:H9L16_10190"/>
<dbReference type="InterPro" id="IPR007492">
    <property type="entry name" value="LytTR_DNA-bd_dom"/>
</dbReference>
<evidence type="ECO:0000313" key="6">
    <source>
        <dbReference type="Proteomes" id="UP000515804"/>
    </source>
</evidence>
<dbReference type="SUPFAM" id="SSF52172">
    <property type="entry name" value="CheY-like"/>
    <property type="match status" value="1"/>
</dbReference>
<organism evidence="5 6">
    <name type="scientific">Thermomonas carbonis</name>
    <dbReference type="NCBI Taxonomy" id="1463158"/>
    <lineage>
        <taxon>Bacteria</taxon>
        <taxon>Pseudomonadati</taxon>
        <taxon>Pseudomonadota</taxon>
        <taxon>Gammaproteobacteria</taxon>
        <taxon>Lysobacterales</taxon>
        <taxon>Lysobacteraceae</taxon>
        <taxon>Thermomonas</taxon>
    </lineage>
</organism>
<dbReference type="SMART" id="SM00448">
    <property type="entry name" value="REC"/>
    <property type="match status" value="1"/>
</dbReference>
<keyword evidence="6" id="KW-1185">Reference proteome</keyword>
<dbReference type="EMBL" id="CP060719">
    <property type="protein sequence ID" value="QNN69077.1"/>
    <property type="molecule type" value="Genomic_DNA"/>
</dbReference>
<dbReference type="Pfam" id="PF04397">
    <property type="entry name" value="LytTR"/>
    <property type="match status" value="1"/>
</dbReference>
<protein>
    <submittedName>
        <fullName evidence="5">Response regulator transcription factor</fullName>
    </submittedName>
</protein>
<dbReference type="PANTHER" id="PTHR37299">
    <property type="entry name" value="TRANSCRIPTIONAL REGULATOR-RELATED"/>
    <property type="match status" value="1"/>
</dbReference>
<dbReference type="InterPro" id="IPR046947">
    <property type="entry name" value="LytR-like"/>
</dbReference>
<evidence type="ECO:0000259" key="3">
    <source>
        <dbReference type="PROSITE" id="PS50110"/>
    </source>
</evidence>
<keyword evidence="2" id="KW-0597">Phosphoprotein</keyword>
<dbReference type="AlphaFoldDB" id="A0A7G9SMK2"/>
<dbReference type="Proteomes" id="UP000515804">
    <property type="component" value="Chromosome"/>
</dbReference>
<name>A0A7G9SMK2_9GAMM</name>
<dbReference type="Gene3D" id="2.40.50.1020">
    <property type="entry name" value="LytTr DNA-binding domain"/>
    <property type="match status" value="1"/>
</dbReference>
<gene>
    <name evidence="5" type="ORF">H9L16_10190</name>
</gene>
<keyword evidence="1" id="KW-0902">Two-component regulatory system</keyword>
<dbReference type="InterPro" id="IPR001789">
    <property type="entry name" value="Sig_transdc_resp-reg_receiver"/>
</dbReference>
<dbReference type="InterPro" id="IPR011006">
    <property type="entry name" value="CheY-like_superfamily"/>
</dbReference>
<feature type="modified residue" description="4-aspartylphosphate" evidence="2">
    <location>
        <position position="56"/>
    </location>
</feature>
<reference evidence="5 6" key="1">
    <citation type="submission" date="2020-08" db="EMBL/GenBank/DDBJ databases">
        <title>Genome sequence of Thermomonas carbonis KCTC 42013T.</title>
        <authorList>
            <person name="Hyun D.-W."/>
            <person name="Bae J.-W."/>
        </authorList>
    </citation>
    <scope>NUCLEOTIDE SEQUENCE [LARGE SCALE GENOMIC DNA]</scope>
    <source>
        <strain evidence="5 6">KCTC 42013</strain>
    </source>
</reference>
<feature type="domain" description="HTH LytTR-type" evidence="4">
    <location>
        <begin position="136"/>
        <end position="240"/>
    </location>
</feature>
<dbReference type="RefSeq" id="WP_187551600.1">
    <property type="nucleotide sequence ID" value="NZ_BMZL01000002.1"/>
</dbReference>
<dbReference type="PANTHER" id="PTHR37299:SF1">
    <property type="entry name" value="STAGE 0 SPORULATION PROTEIN A HOMOLOG"/>
    <property type="match status" value="1"/>
</dbReference>
<evidence type="ECO:0000256" key="2">
    <source>
        <dbReference type="PROSITE-ProRule" id="PRU00169"/>
    </source>
</evidence>
<feature type="domain" description="Response regulatory" evidence="3">
    <location>
        <begin position="5"/>
        <end position="117"/>
    </location>
</feature>
<dbReference type="Pfam" id="PF00072">
    <property type="entry name" value="Response_reg"/>
    <property type="match status" value="1"/>
</dbReference>
<dbReference type="GO" id="GO:0003677">
    <property type="term" value="F:DNA binding"/>
    <property type="evidence" value="ECO:0007669"/>
    <property type="project" value="InterPro"/>
</dbReference>
<evidence type="ECO:0000259" key="4">
    <source>
        <dbReference type="PROSITE" id="PS50930"/>
    </source>
</evidence>